<feature type="transmembrane region" description="Helical" evidence="1">
    <location>
        <begin position="6"/>
        <end position="25"/>
    </location>
</feature>
<keyword evidence="1" id="KW-0812">Transmembrane</keyword>
<feature type="non-terminal residue" evidence="2">
    <location>
        <position position="1"/>
    </location>
</feature>
<gene>
    <name evidence="2" type="ORF">KDA27_27625</name>
</gene>
<keyword evidence="1" id="KW-0472">Membrane</keyword>
<accession>A0A956NJ27</accession>
<comment type="caution">
    <text evidence="2">The sequence shown here is derived from an EMBL/GenBank/DDBJ whole genome shotgun (WGS) entry which is preliminary data.</text>
</comment>
<name>A0A956NJ27_UNCEI</name>
<dbReference type="AlphaFoldDB" id="A0A956NJ27"/>
<organism evidence="2 3">
    <name type="scientific">Eiseniibacteriota bacterium</name>
    <dbReference type="NCBI Taxonomy" id="2212470"/>
    <lineage>
        <taxon>Bacteria</taxon>
        <taxon>Candidatus Eiseniibacteriota</taxon>
    </lineage>
</organism>
<reference evidence="2" key="1">
    <citation type="submission" date="2020-04" db="EMBL/GenBank/DDBJ databases">
        <authorList>
            <person name="Zhang T."/>
        </authorList>
    </citation>
    <scope>NUCLEOTIDE SEQUENCE</scope>
    <source>
        <strain evidence="2">HKST-UBA02</strain>
    </source>
</reference>
<dbReference type="Proteomes" id="UP000739538">
    <property type="component" value="Unassembled WGS sequence"/>
</dbReference>
<dbReference type="EMBL" id="JAGQHS010000406">
    <property type="protein sequence ID" value="MCA9759597.1"/>
    <property type="molecule type" value="Genomic_DNA"/>
</dbReference>
<feature type="transmembrane region" description="Helical" evidence="1">
    <location>
        <begin position="34"/>
        <end position="56"/>
    </location>
</feature>
<protein>
    <submittedName>
        <fullName evidence="2">Uncharacterized protein</fullName>
    </submittedName>
</protein>
<keyword evidence="1" id="KW-1133">Transmembrane helix</keyword>
<evidence type="ECO:0000313" key="2">
    <source>
        <dbReference type="EMBL" id="MCA9759597.1"/>
    </source>
</evidence>
<reference evidence="2" key="2">
    <citation type="journal article" date="2021" name="Microbiome">
        <title>Successional dynamics and alternative stable states in a saline activated sludge microbial community over 9 years.</title>
        <authorList>
            <person name="Wang Y."/>
            <person name="Ye J."/>
            <person name="Ju F."/>
            <person name="Liu L."/>
            <person name="Boyd J.A."/>
            <person name="Deng Y."/>
            <person name="Parks D.H."/>
            <person name="Jiang X."/>
            <person name="Yin X."/>
            <person name="Woodcroft B.J."/>
            <person name="Tyson G.W."/>
            <person name="Hugenholtz P."/>
            <person name="Polz M.F."/>
            <person name="Zhang T."/>
        </authorList>
    </citation>
    <scope>NUCLEOTIDE SEQUENCE</scope>
    <source>
        <strain evidence="2">HKST-UBA02</strain>
    </source>
</reference>
<proteinExistence type="predicted"/>
<evidence type="ECO:0000256" key="1">
    <source>
        <dbReference type="SAM" id="Phobius"/>
    </source>
</evidence>
<evidence type="ECO:0000313" key="3">
    <source>
        <dbReference type="Proteomes" id="UP000739538"/>
    </source>
</evidence>
<sequence length="165" mass="18435">YGYRDGYWFLIGGIVVALAIGGILWQKRRGRRSILAWFLLVMGLVAGLGGGGVPLWDHHRLVEHLRAGRCLVVEGEVGSHSVERVKSKNVRSGGYNTSTWEAFYVADVAFGFYRGRTPVGFLNGGKTPIDLHDGMRIRIHYFEDVPGQFDHRRIVRLEIARGGQA</sequence>